<gene>
    <name evidence="11" type="ORF">GCM10007968_31800</name>
</gene>
<dbReference type="Pfam" id="PF00800">
    <property type="entry name" value="PDT"/>
    <property type="match status" value="1"/>
</dbReference>
<dbReference type="GO" id="GO:0005737">
    <property type="term" value="C:cytoplasm"/>
    <property type="evidence" value="ECO:0007669"/>
    <property type="project" value="TreeGrafter"/>
</dbReference>
<dbReference type="EMBL" id="BMOK01000023">
    <property type="protein sequence ID" value="GGL65451.1"/>
    <property type="molecule type" value="Genomic_DNA"/>
</dbReference>
<sequence length="272" mass="29892">MKVAYLGPSGTFSEEAAVRLFSDADTFLPQESMDDVLQAVSCADVDKGVVPIENSIAGTIDTSIDGLLTYRLFIEADVIFPISLNLIGTDHCSLDTIRRVVSITPALEQCRALIRDKGWACDRVGSTAIAAKVVMERNQPECAAIASKCVADIYGLKLIASDIQDNKRNHTRFIIISRNSHLHQHQKKTMLLVTPATEHVGMLASILNVFATLSINLSWIESRPTGEKLGEYRFFIETEAGYGSDPMNKAIMILRTFGHEVDILGSYSTKII</sequence>
<dbReference type="GO" id="GO:0009094">
    <property type="term" value="P:L-phenylalanine biosynthetic process"/>
    <property type="evidence" value="ECO:0007669"/>
    <property type="project" value="UniProtKB-KW"/>
</dbReference>
<accession>A0A917W5Q7</accession>
<name>A0A917W5Q7_9BACL</name>
<evidence type="ECO:0000256" key="4">
    <source>
        <dbReference type="ARBA" id="ARBA00022605"/>
    </source>
</evidence>
<dbReference type="AlphaFoldDB" id="A0A917W5Q7"/>
<dbReference type="InterPro" id="IPR045865">
    <property type="entry name" value="ACT-like_dom_sf"/>
</dbReference>
<comment type="caution">
    <text evidence="11">The sequence shown here is derived from an EMBL/GenBank/DDBJ whole genome shotgun (WGS) entry which is preliminary data.</text>
</comment>
<keyword evidence="4" id="KW-0028">Amino-acid biosynthesis</keyword>
<evidence type="ECO:0000256" key="2">
    <source>
        <dbReference type="ARBA" id="ARBA00013147"/>
    </source>
</evidence>
<dbReference type="PROSITE" id="PS51671">
    <property type="entry name" value="ACT"/>
    <property type="match status" value="1"/>
</dbReference>
<evidence type="ECO:0000256" key="7">
    <source>
        <dbReference type="ARBA" id="ARBA00023239"/>
    </source>
</evidence>
<reference evidence="11" key="1">
    <citation type="journal article" date="2014" name="Int. J. Syst. Evol. Microbiol.">
        <title>Complete genome sequence of Corynebacterium casei LMG S-19264T (=DSM 44701T), isolated from a smear-ripened cheese.</title>
        <authorList>
            <consortium name="US DOE Joint Genome Institute (JGI-PGF)"/>
            <person name="Walter F."/>
            <person name="Albersmeier A."/>
            <person name="Kalinowski J."/>
            <person name="Ruckert C."/>
        </authorList>
    </citation>
    <scope>NUCLEOTIDE SEQUENCE</scope>
    <source>
        <strain evidence="11">JCM 15325</strain>
    </source>
</reference>
<dbReference type="SUPFAM" id="SSF55021">
    <property type="entry name" value="ACT-like"/>
    <property type="match status" value="1"/>
</dbReference>
<evidence type="ECO:0000256" key="3">
    <source>
        <dbReference type="ARBA" id="ARBA00021872"/>
    </source>
</evidence>
<keyword evidence="12" id="KW-1185">Reference proteome</keyword>
<evidence type="ECO:0000259" key="10">
    <source>
        <dbReference type="PROSITE" id="PS51671"/>
    </source>
</evidence>
<dbReference type="Proteomes" id="UP000654670">
    <property type="component" value="Unassembled WGS sequence"/>
</dbReference>
<dbReference type="CDD" id="cd13631">
    <property type="entry name" value="PBP2_Ct-PDT_like"/>
    <property type="match status" value="1"/>
</dbReference>
<comment type="catalytic activity">
    <reaction evidence="8">
        <text>prephenate + H(+) = 3-phenylpyruvate + CO2 + H2O</text>
        <dbReference type="Rhea" id="RHEA:21648"/>
        <dbReference type="ChEBI" id="CHEBI:15377"/>
        <dbReference type="ChEBI" id="CHEBI:15378"/>
        <dbReference type="ChEBI" id="CHEBI:16526"/>
        <dbReference type="ChEBI" id="CHEBI:18005"/>
        <dbReference type="ChEBI" id="CHEBI:29934"/>
        <dbReference type="EC" id="4.2.1.51"/>
    </reaction>
</comment>
<dbReference type="InterPro" id="IPR002912">
    <property type="entry name" value="ACT_dom"/>
</dbReference>
<evidence type="ECO:0000256" key="8">
    <source>
        <dbReference type="ARBA" id="ARBA00047848"/>
    </source>
</evidence>
<evidence type="ECO:0000313" key="12">
    <source>
        <dbReference type="Proteomes" id="UP000654670"/>
    </source>
</evidence>
<dbReference type="RefSeq" id="WP_188805170.1">
    <property type="nucleotide sequence ID" value="NZ_BMOK01000023.1"/>
</dbReference>
<dbReference type="PANTHER" id="PTHR21022">
    <property type="entry name" value="PREPHENATE DEHYDRATASE P PROTEIN"/>
    <property type="match status" value="1"/>
</dbReference>
<dbReference type="Gene3D" id="3.30.70.260">
    <property type="match status" value="1"/>
</dbReference>
<keyword evidence="5" id="KW-0057">Aromatic amino acid biosynthesis</keyword>
<dbReference type="CDD" id="cd04905">
    <property type="entry name" value="ACT_CM-PDT"/>
    <property type="match status" value="1"/>
</dbReference>
<dbReference type="NCBIfam" id="NF008865">
    <property type="entry name" value="PRK11898.1"/>
    <property type="match status" value="1"/>
</dbReference>
<evidence type="ECO:0000259" key="9">
    <source>
        <dbReference type="PROSITE" id="PS51171"/>
    </source>
</evidence>
<proteinExistence type="predicted"/>
<dbReference type="PANTHER" id="PTHR21022:SF19">
    <property type="entry name" value="PREPHENATE DEHYDRATASE-RELATED"/>
    <property type="match status" value="1"/>
</dbReference>
<dbReference type="SUPFAM" id="SSF53850">
    <property type="entry name" value="Periplasmic binding protein-like II"/>
    <property type="match status" value="1"/>
</dbReference>
<dbReference type="GO" id="GO:0004664">
    <property type="term" value="F:prephenate dehydratase activity"/>
    <property type="evidence" value="ECO:0007669"/>
    <property type="project" value="UniProtKB-EC"/>
</dbReference>
<keyword evidence="7" id="KW-0456">Lyase</keyword>
<evidence type="ECO:0000256" key="5">
    <source>
        <dbReference type="ARBA" id="ARBA00023141"/>
    </source>
</evidence>
<dbReference type="InterPro" id="IPR018528">
    <property type="entry name" value="Preph_deHydtase_CS"/>
</dbReference>
<keyword evidence="6" id="KW-0584">Phenylalanine biosynthesis</keyword>
<reference evidence="11" key="2">
    <citation type="submission" date="2020-09" db="EMBL/GenBank/DDBJ databases">
        <authorList>
            <person name="Sun Q."/>
            <person name="Ohkuma M."/>
        </authorList>
    </citation>
    <scope>NUCLEOTIDE SEQUENCE</scope>
    <source>
        <strain evidence="11">JCM 15325</strain>
    </source>
</reference>
<protein>
    <recommendedName>
        <fullName evidence="3">Prephenate dehydratase</fullName>
        <ecNumber evidence="2">4.2.1.51</ecNumber>
    </recommendedName>
</protein>
<dbReference type="InterPro" id="IPR001086">
    <property type="entry name" value="Preph_deHydtase"/>
</dbReference>
<dbReference type="PROSITE" id="PS51171">
    <property type="entry name" value="PREPHENATE_DEHYDR_3"/>
    <property type="match status" value="1"/>
</dbReference>
<evidence type="ECO:0000313" key="11">
    <source>
        <dbReference type="EMBL" id="GGL65451.1"/>
    </source>
</evidence>
<comment type="pathway">
    <text evidence="1">Amino-acid biosynthesis; L-phenylalanine biosynthesis; phenylpyruvate from prephenate: step 1/1.</text>
</comment>
<dbReference type="Gene3D" id="3.40.190.10">
    <property type="entry name" value="Periplasmic binding protein-like II"/>
    <property type="match status" value="2"/>
</dbReference>
<dbReference type="EC" id="4.2.1.51" evidence="2"/>
<dbReference type="PROSITE" id="PS00857">
    <property type="entry name" value="PREPHENATE_DEHYDR_1"/>
    <property type="match status" value="1"/>
</dbReference>
<organism evidence="11 12">
    <name type="scientific">Sporolactobacillus putidus</name>
    <dbReference type="NCBI Taxonomy" id="492735"/>
    <lineage>
        <taxon>Bacteria</taxon>
        <taxon>Bacillati</taxon>
        <taxon>Bacillota</taxon>
        <taxon>Bacilli</taxon>
        <taxon>Bacillales</taxon>
        <taxon>Sporolactobacillaceae</taxon>
        <taxon>Sporolactobacillus</taxon>
    </lineage>
</organism>
<evidence type="ECO:0000256" key="1">
    <source>
        <dbReference type="ARBA" id="ARBA00004741"/>
    </source>
</evidence>
<feature type="domain" description="Prephenate dehydratase" evidence="9">
    <location>
        <begin position="2"/>
        <end position="178"/>
    </location>
</feature>
<feature type="domain" description="ACT" evidence="10">
    <location>
        <begin position="191"/>
        <end position="268"/>
    </location>
</feature>
<evidence type="ECO:0000256" key="6">
    <source>
        <dbReference type="ARBA" id="ARBA00023222"/>
    </source>
</evidence>